<dbReference type="InterPro" id="IPR011055">
    <property type="entry name" value="Dup_hybrid_motif"/>
</dbReference>
<evidence type="ECO:0000313" key="5">
    <source>
        <dbReference type="Proteomes" id="UP000295818"/>
    </source>
</evidence>
<evidence type="ECO:0000313" key="4">
    <source>
        <dbReference type="EMBL" id="TCO17078.1"/>
    </source>
</evidence>
<dbReference type="RefSeq" id="WP_132192531.1">
    <property type="nucleotide sequence ID" value="NZ_SLWM01000015.1"/>
</dbReference>
<dbReference type="EMBL" id="SLWM01000015">
    <property type="protein sequence ID" value="TCO17078.1"/>
    <property type="molecule type" value="Genomic_DNA"/>
</dbReference>
<comment type="caution">
    <text evidence="4">The sequence shown here is derived from an EMBL/GenBank/DDBJ whole genome shotgun (WGS) entry which is preliminary data.</text>
</comment>
<protein>
    <submittedName>
        <fullName evidence="4">Peptidase M23-like protein</fullName>
    </submittedName>
</protein>
<dbReference type="PANTHER" id="PTHR21666">
    <property type="entry name" value="PEPTIDASE-RELATED"/>
    <property type="match status" value="1"/>
</dbReference>
<gene>
    <name evidence="4" type="ORF">EV644_115100</name>
</gene>
<evidence type="ECO:0000256" key="1">
    <source>
        <dbReference type="ARBA" id="ARBA00022729"/>
    </source>
</evidence>
<feature type="domain" description="M23ase beta-sheet core" evidence="3">
    <location>
        <begin position="18"/>
        <end position="93"/>
    </location>
</feature>
<feature type="compositionally biased region" description="Basic and acidic residues" evidence="2">
    <location>
        <begin position="95"/>
        <end position="110"/>
    </location>
</feature>
<sequence length="116" mass="12670">MAAPVHNAVVTCDFGVAGHPGRDYRAGAGTPVRATLAGVVVRVAVDQVVVESNAIWHIYDHLAEPEVRQGDTVETGDRLGLATGPHLHYEERVTPYRAEDRRSPRFDLHPNTRLPA</sequence>
<keyword evidence="1" id="KW-0732">Signal</keyword>
<dbReference type="Gene3D" id="2.70.70.10">
    <property type="entry name" value="Glucose Permease (Domain IIA)"/>
    <property type="match status" value="1"/>
</dbReference>
<name>A0ABY2BDK6_9ACTN</name>
<evidence type="ECO:0000259" key="3">
    <source>
        <dbReference type="Pfam" id="PF01551"/>
    </source>
</evidence>
<proteinExistence type="predicted"/>
<dbReference type="PANTHER" id="PTHR21666:SF289">
    <property type="entry name" value="L-ALA--D-GLU ENDOPEPTIDASE"/>
    <property type="match status" value="1"/>
</dbReference>
<dbReference type="CDD" id="cd12797">
    <property type="entry name" value="M23_peptidase"/>
    <property type="match status" value="1"/>
</dbReference>
<feature type="region of interest" description="Disordered" evidence="2">
    <location>
        <begin position="95"/>
        <end position="116"/>
    </location>
</feature>
<evidence type="ECO:0000256" key="2">
    <source>
        <dbReference type="SAM" id="MobiDB-lite"/>
    </source>
</evidence>
<dbReference type="SUPFAM" id="SSF51261">
    <property type="entry name" value="Duplicated hybrid motif"/>
    <property type="match status" value="1"/>
</dbReference>
<dbReference type="Pfam" id="PF01551">
    <property type="entry name" value="Peptidase_M23"/>
    <property type="match status" value="1"/>
</dbReference>
<organism evidence="4 5">
    <name type="scientific">Kribbella orskensis</name>
    <dbReference type="NCBI Taxonomy" id="2512216"/>
    <lineage>
        <taxon>Bacteria</taxon>
        <taxon>Bacillati</taxon>
        <taxon>Actinomycetota</taxon>
        <taxon>Actinomycetes</taxon>
        <taxon>Propionibacteriales</taxon>
        <taxon>Kribbellaceae</taxon>
        <taxon>Kribbella</taxon>
    </lineage>
</organism>
<keyword evidence="5" id="KW-1185">Reference proteome</keyword>
<accession>A0ABY2BDK6</accession>
<dbReference type="Proteomes" id="UP000295818">
    <property type="component" value="Unassembled WGS sequence"/>
</dbReference>
<dbReference type="InterPro" id="IPR050570">
    <property type="entry name" value="Cell_wall_metabolism_enzyme"/>
</dbReference>
<dbReference type="InterPro" id="IPR016047">
    <property type="entry name" value="M23ase_b-sheet_dom"/>
</dbReference>
<reference evidence="4 5" key="1">
    <citation type="journal article" date="2015" name="Stand. Genomic Sci.">
        <title>Genomic Encyclopedia of Bacterial and Archaeal Type Strains, Phase III: the genomes of soil and plant-associated and newly described type strains.</title>
        <authorList>
            <person name="Whitman W.B."/>
            <person name="Woyke T."/>
            <person name="Klenk H.P."/>
            <person name="Zhou Y."/>
            <person name="Lilburn T.G."/>
            <person name="Beck B.J."/>
            <person name="De Vos P."/>
            <person name="Vandamme P."/>
            <person name="Eisen J.A."/>
            <person name="Garrity G."/>
            <person name="Hugenholtz P."/>
            <person name="Kyrpides N.C."/>
        </authorList>
    </citation>
    <scope>NUCLEOTIDE SEQUENCE [LARGE SCALE GENOMIC DNA]</scope>
    <source>
        <strain evidence="4 5">VKM Ac-2538</strain>
    </source>
</reference>